<protein>
    <recommendedName>
        <fullName evidence="3">DUF4179 domain-containing protein</fullName>
    </recommendedName>
</protein>
<dbReference type="RefSeq" id="WP_213483668.1">
    <property type="nucleotide sequence ID" value="NZ_CAJRAY010000019.1"/>
</dbReference>
<evidence type="ECO:0000313" key="2">
    <source>
        <dbReference type="Proteomes" id="UP000681526"/>
    </source>
</evidence>
<name>A0ABM8V1D7_THEXY</name>
<organism evidence="1 2">
    <name type="scientific">Thermobacillus xylanilyticus</name>
    <dbReference type="NCBI Taxonomy" id="76633"/>
    <lineage>
        <taxon>Bacteria</taxon>
        <taxon>Bacillati</taxon>
        <taxon>Bacillota</taxon>
        <taxon>Bacilli</taxon>
        <taxon>Bacillales</taxon>
        <taxon>Paenibacillaceae</taxon>
        <taxon>Thermobacillus</taxon>
    </lineage>
</organism>
<dbReference type="EMBL" id="CAJRAY010000019">
    <property type="protein sequence ID" value="CAG5080830.1"/>
    <property type="molecule type" value="Genomic_DNA"/>
</dbReference>
<proteinExistence type="predicted"/>
<accession>A0ABM8V1D7</accession>
<evidence type="ECO:0000313" key="1">
    <source>
        <dbReference type="EMBL" id="CAG5080830.1"/>
    </source>
</evidence>
<dbReference type="Proteomes" id="UP000681526">
    <property type="component" value="Unassembled WGS sequence"/>
</dbReference>
<gene>
    <name evidence="1" type="primary">txxe 354</name>
    <name evidence="1" type="ORF">TXXE_04590</name>
</gene>
<keyword evidence="2" id="KW-1185">Reference proteome</keyword>
<comment type="caution">
    <text evidence="1">The sequence shown here is derived from an EMBL/GenBank/DDBJ whole genome shotgun (WGS) entry which is preliminary data.</text>
</comment>
<sequence>MKQHIWERLNRRSMKGRVTGRRLRRAAGFAVGLVLAVVVMVNLPFEKAAPAYAISVKAGEDGPVFKLADREGKRDEHVTTVSYVDSRPGLEFYIEGENIASIHIKAENEYVYAVDWTKTQHEKYWNVEYYQHFDEETQTSVADFDLLYDKEMTMTFDEDFHDYDQIWYRWTAWNMYQWAAEDNFSRFYGFGYDPIDIDVDSLTEEEKRELAAENGSSIGHMNLEDYPDHLKEDTITITITDRQGHVTTKAIQVRVDNNRLGQTVVTARLKNVS</sequence>
<reference evidence="1 2" key="1">
    <citation type="submission" date="2021-04" db="EMBL/GenBank/DDBJ databases">
        <authorList>
            <person name="Rakotoarivonina H."/>
        </authorList>
    </citation>
    <scope>NUCLEOTIDE SEQUENCE [LARGE SCALE GENOMIC DNA]</scope>
    <source>
        <strain evidence="1 2">XE</strain>
    </source>
</reference>
<evidence type="ECO:0008006" key="3">
    <source>
        <dbReference type="Google" id="ProtNLM"/>
    </source>
</evidence>